<evidence type="ECO:0000313" key="1">
    <source>
        <dbReference type="EMBL" id="KYP42228.1"/>
    </source>
</evidence>
<dbReference type="EMBL" id="KQ483726">
    <property type="protein sequence ID" value="KYP42228.1"/>
    <property type="molecule type" value="Genomic_DNA"/>
</dbReference>
<evidence type="ECO:0000313" key="2">
    <source>
        <dbReference type="Proteomes" id="UP000075243"/>
    </source>
</evidence>
<name>A0A151RI71_CAJCA</name>
<dbReference type="Gramene" id="C.cajan_32059.t">
    <property type="protein sequence ID" value="C.cajan_32059.t.cds1"/>
    <property type="gene ID" value="C.cajan_32059"/>
</dbReference>
<proteinExistence type="predicted"/>
<sequence length="79" mass="8801">ATPGQGIFFSSKSKLNLSAYVDANWGSCIESIRSTISFYIFMGDSLLTWKSKRQAIISKSSTEAEYKGNCFNNFKIIMA</sequence>
<keyword evidence="2" id="KW-1185">Reference proteome</keyword>
<dbReference type="CDD" id="cd09272">
    <property type="entry name" value="RNase_HI_RT_Ty1"/>
    <property type="match status" value="1"/>
</dbReference>
<accession>A0A151RI71</accession>
<dbReference type="AlphaFoldDB" id="A0A151RI71"/>
<protein>
    <recommendedName>
        <fullName evidence="3">Retrovirus-related Pol polyprotein from transposon TNT 1-94</fullName>
    </recommendedName>
</protein>
<gene>
    <name evidence="1" type="ORF">KK1_036368</name>
</gene>
<organism evidence="1 2">
    <name type="scientific">Cajanus cajan</name>
    <name type="common">Pigeon pea</name>
    <name type="synonym">Cajanus indicus</name>
    <dbReference type="NCBI Taxonomy" id="3821"/>
    <lineage>
        <taxon>Eukaryota</taxon>
        <taxon>Viridiplantae</taxon>
        <taxon>Streptophyta</taxon>
        <taxon>Embryophyta</taxon>
        <taxon>Tracheophyta</taxon>
        <taxon>Spermatophyta</taxon>
        <taxon>Magnoliopsida</taxon>
        <taxon>eudicotyledons</taxon>
        <taxon>Gunneridae</taxon>
        <taxon>Pentapetalae</taxon>
        <taxon>rosids</taxon>
        <taxon>fabids</taxon>
        <taxon>Fabales</taxon>
        <taxon>Fabaceae</taxon>
        <taxon>Papilionoideae</taxon>
        <taxon>50 kb inversion clade</taxon>
        <taxon>NPAAA clade</taxon>
        <taxon>indigoferoid/millettioid clade</taxon>
        <taxon>Phaseoleae</taxon>
        <taxon>Cajanus</taxon>
    </lineage>
</organism>
<dbReference type="PANTHER" id="PTHR11439:SF498">
    <property type="entry name" value="DNAK FAMILY PROTEIN"/>
    <property type="match status" value="1"/>
</dbReference>
<feature type="non-terminal residue" evidence="1">
    <location>
        <position position="1"/>
    </location>
</feature>
<dbReference type="PANTHER" id="PTHR11439">
    <property type="entry name" value="GAG-POL-RELATED RETROTRANSPOSON"/>
    <property type="match status" value="1"/>
</dbReference>
<evidence type="ECO:0008006" key="3">
    <source>
        <dbReference type="Google" id="ProtNLM"/>
    </source>
</evidence>
<reference evidence="1" key="1">
    <citation type="journal article" date="2012" name="Nat. Biotechnol.">
        <title>Draft genome sequence of pigeonpea (Cajanus cajan), an orphan legume crop of resource-poor farmers.</title>
        <authorList>
            <person name="Varshney R.K."/>
            <person name="Chen W."/>
            <person name="Li Y."/>
            <person name="Bharti A.K."/>
            <person name="Saxena R.K."/>
            <person name="Schlueter J.A."/>
            <person name="Donoghue M.T."/>
            <person name="Azam S."/>
            <person name="Fan G."/>
            <person name="Whaley A.M."/>
            <person name="Farmer A.D."/>
            <person name="Sheridan J."/>
            <person name="Iwata A."/>
            <person name="Tuteja R."/>
            <person name="Penmetsa R.V."/>
            <person name="Wu W."/>
            <person name="Upadhyaya H.D."/>
            <person name="Yang S.P."/>
            <person name="Shah T."/>
            <person name="Saxena K.B."/>
            <person name="Michael T."/>
            <person name="McCombie W.R."/>
            <person name="Yang B."/>
            <person name="Zhang G."/>
            <person name="Yang H."/>
            <person name="Wang J."/>
            <person name="Spillane C."/>
            <person name="Cook D.R."/>
            <person name="May G.D."/>
            <person name="Xu X."/>
            <person name="Jackson S.A."/>
        </authorList>
    </citation>
    <scope>NUCLEOTIDE SEQUENCE [LARGE SCALE GENOMIC DNA]</scope>
</reference>
<dbReference type="Proteomes" id="UP000075243">
    <property type="component" value="Unassembled WGS sequence"/>
</dbReference>